<keyword evidence="1" id="KW-0472">Membrane</keyword>
<dbReference type="GO" id="GO:0016020">
    <property type="term" value="C:membrane"/>
    <property type="evidence" value="ECO:0007669"/>
    <property type="project" value="InterPro"/>
</dbReference>
<keyword evidence="1" id="KW-0812">Transmembrane</keyword>
<name>A0AAV3QY57_LITER</name>
<dbReference type="AlphaFoldDB" id="A0AAV3QY57"/>
<accession>A0AAV3QY57</accession>
<feature type="transmembrane region" description="Helical" evidence="1">
    <location>
        <begin position="6"/>
        <end position="39"/>
    </location>
</feature>
<reference evidence="2 3" key="1">
    <citation type="submission" date="2024-01" db="EMBL/GenBank/DDBJ databases">
        <title>The complete chloroplast genome sequence of Lithospermum erythrorhizon: insights into the phylogenetic relationship among Boraginaceae species and the maternal lineages of purple gromwells.</title>
        <authorList>
            <person name="Okada T."/>
            <person name="Watanabe K."/>
        </authorList>
    </citation>
    <scope>NUCLEOTIDE SEQUENCE [LARGE SCALE GENOMIC DNA]</scope>
</reference>
<feature type="transmembrane region" description="Helical" evidence="1">
    <location>
        <begin position="51"/>
        <end position="73"/>
    </location>
</feature>
<dbReference type="Proteomes" id="UP001454036">
    <property type="component" value="Unassembled WGS sequence"/>
</dbReference>
<comment type="caution">
    <text evidence="2">The sequence shown here is derived from an EMBL/GenBank/DDBJ whole genome shotgun (WGS) entry which is preliminary data.</text>
</comment>
<dbReference type="PANTHER" id="PTHR47049">
    <property type="entry name" value="PIEZO-TYPE MECHANOSENSITIVE ION CHANNEL HOMOLOG"/>
    <property type="match status" value="1"/>
</dbReference>
<evidence type="ECO:0000256" key="1">
    <source>
        <dbReference type="SAM" id="Phobius"/>
    </source>
</evidence>
<keyword evidence="3" id="KW-1185">Reference proteome</keyword>
<dbReference type="PANTHER" id="PTHR47049:SF2">
    <property type="entry name" value="PIEZO-TYPE MECHANOSENSITIVE ION CHANNEL HOMOLOG"/>
    <property type="match status" value="1"/>
</dbReference>
<protein>
    <submittedName>
        <fullName evidence="2">Ion channel</fullName>
    </submittedName>
</protein>
<evidence type="ECO:0000313" key="3">
    <source>
        <dbReference type="Proteomes" id="UP001454036"/>
    </source>
</evidence>
<sequence>MCFNLFVISLFALSFWSFHFASICAFGLLAYVGYVLYAFPSLFRLHRLNGLLLIFILLWAVSTYIFNVAFTFLNWTPGKVNSN</sequence>
<evidence type="ECO:0000313" key="2">
    <source>
        <dbReference type="EMBL" id="GAA0167968.1"/>
    </source>
</evidence>
<dbReference type="EMBL" id="BAABME010006292">
    <property type="protein sequence ID" value="GAA0167968.1"/>
    <property type="molecule type" value="Genomic_DNA"/>
</dbReference>
<gene>
    <name evidence="2" type="ORF">LIER_22793</name>
</gene>
<proteinExistence type="predicted"/>
<organism evidence="2 3">
    <name type="scientific">Lithospermum erythrorhizon</name>
    <name type="common">Purple gromwell</name>
    <name type="synonym">Lithospermum officinale var. erythrorhizon</name>
    <dbReference type="NCBI Taxonomy" id="34254"/>
    <lineage>
        <taxon>Eukaryota</taxon>
        <taxon>Viridiplantae</taxon>
        <taxon>Streptophyta</taxon>
        <taxon>Embryophyta</taxon>
        <taxon>Tracheophyta</taxon>
        <taxon>Spermatophyta</taxon>
        <taxon>Magnoliopsida</taxon>
        <taxon>eudicotyledons</taxon>
        <taxon>Gunneridae</taxon>
        <taxon>Pentapetalae</taxon>
        <taxon>asterids</taxon>
        <taxon>lamiids</taxon>
        <taxon>Boraginales</taxon>
        <taxon>Boraginaceae</taxon>
        <taxon>Boraginoideae</taxon>
        <taxon>Lithospermeae</taxon>
        <taxon>Lithospermum</taxon>
    </lineage>
</organism>
<keyword evidence="1" id="KW-1133">Transmembrane helix</keyword>
<dbReference type="InterPro" id="IPR027272">
    <property type="entry name" value="Piezo"/>
</dbReference>
<dbReference type="GO" id="GO:0008381">
    <property type="term" value="F:mechanosensitive monoatomic ion channel activity"/>
    <property type="evidence" value="ECO:0007669"/>
    <property type="project" value="InterPro"/>
</dbReference>